<dbReference type="AlphaFoldDB" id="A0AAD7M338"/>
<reference evidence="1" key="1">
    <citation type="journal article" date="2023" name="Science">
        <title>Elucidation of the pathway for biosynthesis of saponin adjuvants from the soapbark tree.</title>
        <authorList>
            <person name="Reed J."/>
            <person name="Orme A."/>
            <person name="El-Demerdash A."/>
            <person name="Owen C."/>
            <person name="Martin L.B.B."/>
            <person name="Misra R.C."/>
            <person name="Kikuchi S."/>
            <person name="Rejzek M."/>
            <person name="Martin A.C."/>
            <person name="Harkess A."/>
            <person name="Leebens-Mack J."/>
            <person name="Louveau T."/>
            <person name="Stephenson M.J."/>
            <person name="Osbourn A."/>
        </authorList>
    </citation>
    <scope>NUCLEOTIDE SEQUENCE</scope>
    <source>
        <strain evidence="1">S10</strain>
    </source>
</reference>
<evidence type="ECO:0000313" key="1">
    <source>
        <dbReference type="EMBL" id="KAJ7969039.1"/>
    </source>
</evidence>
<organism evidence="1 2">
    <name type="scientific">Quillaja saponaria</name>
    <name type="common">Soap bark tree</name>
    <dbReference type="NCBI Taxonomy" id="32244"/>
    <lineage>
        <taxon>Eukaryota</taxon>
        <taxon>Viridiplantae</taxon>
        <taxon>Streptophyta</taxon>
        <taxon>Embryophyta</taxon>
        <taxon>Tracheophyta</taxon>
        <taxon>Spermatophyta</taxon>
        <taxon>Magnoliopsida</taxon>
        <taxon>eudicotyledons</taxon>
        <taxon>Gunneridae</taxon>
        <taxon>Pentapetalae</taxon>
        <taxon>rosids</taxon>
        <taxon>fabids</taxon>
        <taxon>Fabales</taxon>
        <taxon>Quillajaceae</taxon>
        <taxon>Quillaja</taxon>
    </lineage>
</organism>
<gene>
    <name evidence="1" type="ORF">O6P43_013054</name>
</gene>
<protein>
    <submittedName>
        <fullName evidence="1">Uncharacterized protein</fullName>
    </submittedName>
</protein>
<comment type="caution">
    <text evidence="1">The sequence shown here is derived from an EMBL/GenBank/DDBJ whole genome shotgun (WGS) entry which is preliminary data.</text>
</comment>
<dbReference type="EMBL" id="JARAOO010000005">
    <property type="protein sequence ID" value="KAJ7969039.1"/>
    <property type="molecule type" value="Genomic_DNA"/>
</dbReference>
<evidence type="ECO:0000313" key="2">
    <source>
        <dbReference type="Proteomes" id="UP001163823"/>
    </source>
</evidence>
<dbReference type="Proteomes" id="UP001163823">
    <property type="component" value="Chromosome 5"/>
</dbReference>
<dbReference type="KEGG" id="qsa:O6P43_013054"/>
<name>A0AAD7M338_QUISA</name>
<proteinExistence type="predicted"/>
<keyword evidence="2" id="KW-1185">Reference proteome</keyword>
<sequence length="121" mass="13685">MLEKPNGRWGHKVGAFSSSKMEGNILEYWVKAGLWTIGDLGFQRILKAKDLDGENDFSSLSHYSFANLRRLWRHLFCHTDYMMLSFRESRQDLVCIFIEAVSLSGSGKGGGVGWCVRTCCA</sequence>
<accession>A0AAD7M338</accession>